<gene>
    <name evidence="9" type="ORF">HNQ65_002807</name>
</gene>
<keyword evidence="5" id="KW-0378">Hydrolase</keyword>
<keyword evidence="10" id="KW-1185">Reference proteome</keyword>
<reference evidence="9 10" key="1">
    <citation type="submission" date="2020-08" db="EMBL/GenBank/DDBJ databases">
        <title>Genomic Encyclopedia of Type Strains, Phase IV (KMG-IV): sequencing the most valuable type-strain genomes for metagenomic binning, comparative biology and taxonomic classification.</title>
        <authorList>
            <person name="Goeker M."/>
        </authorList>
    </citation>
    <scope>NUCLEOTIDE SEQUENCE [LARGE SCALE GENOMIC DNA]</scope>
    <source>
        <strain evidence="9 10">DSM 12252</strain>
    </source>
</reference>
<keyword evidence="3" id="KW-0540">Nuclease</keyword>
<dbReference type="PANTHER" id="PTHR33653:SF1">
    <property type="entry name" value="RIBONUCLEASE VAPC2"/>
    <property type="match status" value="1"/>
</dbReference>
<dbReference type="InterPro" id="IPR002716">
    <property type="entry name" value="PIN_dom"/>
</dbReference>
<dbReference type="AlphaFoldDB" id="A0A7W7YBN6"/>
<evidence type="ECO:0000256" key="7">
    <source>
        <dbReference type="ARBA" id="ARBA00038093"/>
    </source>
</evidence>
<evidence type="ECO:0000256" key="1">
    <source>
        <dbReference type="ARBA" id="ARBA00001946"/>
    </source>
</evidence>
<dbReference type="SUPFAM" id="SSF88723">
    <property type="entry name" value="PIN domain-like"/>
    <property type="match status" value="1"/>
</dbReference>
<evidence type="ECO:0000313" key="9">
    <source>
        <dbReference type="EMBL" id="MBB5033224.1"/>
    </source>
</evidence>
<dbReference type="Pfam" id="PF01850">
    <property type="entry name" value="PIN"/>
    <property type="match status" value="1"/>
</dbReference>
<comment type="similarity">
    <text evidence="7">Belongs to the PINc/VapC protein family.</text>
</comment>
<dbReference type="InterPro" id="IPR050556">
    <property type="entry name" value="Type_II_TA_system_RNase"/>
</dbReference>
<keyword evidence="6" id="KW-0460">Magnesium</keyword>
<evidence type="ECO:0000256" key="5">
    <source>
        <dbReference type="ARBA" id="ARBA00022801"/>
    </source>
</evidence>
<dbReference type="RefSeq" id="WP_184340136.1">
    <property type="nucleotide sequence ID" value="NZ_JACHIG010000005.1"/>
</dbReference>
<evidence type="ECO:0000256" key="4">
    <source>
        <dbReference type="ARBA" id="ARBA00022723"/>
    </source>
</evidence>
<keyword evidence="2" id="KW-1277">Toxin-antitoxin system</keyword>
<sequence length="175" mass="18859">MALPTCPGRITLNLTGASFMAHLKVRNGMSPQSCLLKSGRHGNALASGYQPLDLSAQGTVPSLAGEARSVSPDEVWLCSVVKEELYYGAEGYDDKAARLSKLENLFARHASAPFDDEAASVAGRIRKELEAQRQVIGPHDIQIAAIALQHGWTVVTNNTDEFKRVAGLAVEDWTV</sequence>
<dbReference type="GO" id="GO:0016787">
    <property type="term" value="F:hydrolase activity"/>
    <property type="evidence" value="ECO:0007669"/>
    <property type="project" value="UniProtKB-KW"/>
</dbReference>
<comment type="caution">
    <text evidence="9">The sequence shown here is derived from an EMBL/GenBank/DDBJ whole genome shotgun (WGS) entry which is preliminary data.</text>
</comment>
<keyword evidence="4" id="KW-0479">Metal-binding</keyword>
<proteinExistence type="inferred from homology"/>
<comment type="cofactor">
    <cofactor evidence="1">
        <name>Mg(2+)</name>
        <dbReference type="ChEBI" id="CHEBI:18420"/>
    </cofactor>
</comment>
<evidence type="ECO:0000259" key="8">
    <source>
        <dbReference type="Pfam" id="PF01850"/>
    </source>
</evidence>
<evidence type="ECO:0000313" key="10">
    <source>
        <dbReference type="Proteomes" id="UP000590740"/>
    </source>
</evidence>
<dbReference type="Gene3D" id="3.40.50.1010">
    <property type="entry name" value="5'-nuclease"/>
    <property type="match status" value="1"/>
</dbReference>
<evidence type="ECO:0000256" key="6">
    <source>
        <dbReference type="ARBA" id="ARBA00022842"/>
    </source>
</evidence>
<name>A0A7W7YBN6_9BACT</name>
<dbReference type="GO" id="GO:0004518">
    <property type="term" value="F:nuclease activity"/>
    <property type="evidence" value="ECO:0007669"/>
    <property type="project" value="UniProtKB-KW"/>
</dbReference>
<protein>
    <submittedName>
        <fullName evidence="9">Putative nucleic acid-binding protein</fullName>
    </submittedName>
</protein>
<dbReference type="PANTHER" id="PTHR33653">
    <property type="entry name" value="RIBONUCLEASE VAPC2"/>
    <property type="match status" value="1"/>
</dbReference>
<organism evidence="9 10">
    <name type="scientific">Prosthecobacter vanneervenii</name>
    <dbReference type="NCBI Taxonomy" id="48466"/>
    <lineage>
        <taxon>Bacteria</taxon>
        <taxon>Pseudomonadati</taxon>
        <taxon>Verrucomicrobiota</taxon>
        <taxon>Verrucomicrobiia</taxon>
        <taxon>Verrucomicrobiales</taxon>
        <taxon>Verrucomicrobiaceae</taxon>
        <taxon>Prosthecobacter</taxon>
    </lineage>
</organism>
<dbReference type="GO" id="GO:0046872">
    <property type="term" value="F:metal ion binding"/>
    <property type="evidence" value="ECO:0007669"/>
    <property type="project" value="UniProtKB-KW"/>
</dbReference>
<dbReference type="EMBL" id="JACHIG010000005">
    <property type="protein sequence ID" value="MBB5033224.1"/>
    <property type="molecule type" value="Genomic_DNA"/>
</dbReference>
<dbReference type="Proteomes" id="UP000590740">
    <property type="component" value="Unassembled WGS sequence"/>
</dbReference>
<dbReference type="CDD" id="cd09881">
    <property type="entry name" value="PIN_VapC4-5_FitB-like"/>
    <property type="match status" value="1"/>
</dbReference>
<evidence type="ECO:0000256" key="2">
    <source>
        <dbReference type="ARBA" id="ARBA00022649"/>
    </source>
</evidence>
<accession>A0A7W7YBN6</accession>
<dbReference type="InterPro" id="IPR029060">
    <property type="entry name" value="PIN-like_dom_sf"/>
</dbReference>
<feature type="domain" description="PIN" evidence="8">
    <location>
        <begin position="73"/>
        <end position="167"/>
    </location>
</feature>
<evidence type="ECO:0000256" key="3">
    <source>
        <dbReference type="ARBA" id="ARBA00022722"/>
    </source>
</evidence>